<dbReference type="PANTHER" id="PTHR38105:SF5">
    <property type="entry name" value="OUTER MEMBRANE PROTEIN"/>
    <property type="match status" value="1"/>
</dbReference>
<dbReference type="EMBL" id="CP099717">
    <property type="protein sequence ID" value="USV58615.1"/>
    <property type="molecule type" value="Genomic_DNA"/>
</dbReference>
<dbReference type="InterPro" id="IPR053713">
    <property type="entry name" value="Bact_OM_Channel_sf"/>
</dbReference>
<reference evidence="3" key="1">
    <citation type="submission" date="2022-06" db="EMBL/GenBank/DDBJ databases">
        <title>Complete Genome of Aeromonas sp. Strain SOD01 Isolated from an Urban Freshwater Stream.</title>
        <authorList>
            <person name="Williams L.E."/>
            <person name="Brysgel T."/>
            <person name="Capestro E.M."/>
            <person name="Foltz G.V."/>
            <person name="Gardner A.E."/>
            <person name="Ingrassia J."/>
            <person name="Peterson E."/>
            <person name="Arruda J."/>
            <person name="Flaherty I."/>
            <person name="Hunt M."/>
            <person name="Pappas G."/>
            <person name="Ramsaran S."/>
            <person name="Rocha M."/>
        </authorList>
    </citation>
    <scope>NUCLEOTIDE SEQUENCE</scope>
    <source>
        <strain evidence="3">SOD01</strain>
    </source>
</reference>
<dbReference type="GO" id="GO:0015772">
    <property type="term" value="P:oligosaccharide transport"/>
    <property type="evidence" value="ECO:0007669"/>
    <property type="project" value="TreeGrafter"/>
</dbReference>
<protein>
    <submittedName>
        <fullName evidence="3">Oligogalacturonate-specific porin KdgM family protein</fullName>
    </submittedName>
</protein>
<name>A0AAE9MIW0_9GAMM</name>
<gene>
    <name evidence="3" type="ORF">NHF51_05515</name>
</gene>
<dbReference type="GO" id="GO:0009279">
    <property type="term" value="C:cell outer membrane"/>
    <property type="evidence" value="ECO:0007669"/>
    <property type="project" value="TreeGrafter"/>
</dbReference>
<dbReference type="GO" id="GO:0015288">
    <property type="term" value="F:porin activity"/>
    <property type="evidence" value="ECO:0007669"/>
    <property type="project" value="TreeGrafter"/>
</dbReference>
<organism evidence="3 4">
    <name type="scientific">Aeromonas encheleia</name>
    <dbReference type="NCBI Taxonomy" id="73010"/>
    <lineage>
        <taxon>Bacteria</taxon>
        <taxon>Pseudomonadati</taxon>
        <taxon>Pseudomonadota</taxon>
        <taxon>Gammaproteobacteria</taxon>
        <taxon>Aeromonadales</taxon>
        <taxon>Aeromonadaceae</taxon>
        <taxon>Aeromonas</taxon>
    </lineage>
</organism>
<keyword evidence="4" id="KW-1185">Reference proteome</keyword>
<dbReference type="InterPro" id="IPR009331">
    <property type="entry name" value="Oligogalacturonate-sp_porin"/>
</dbReference>
<sequence>MKLAVKLSVVALTLASAGAQALTLDYRHEYKADSETQANRLKLSHATEDGLFFSVEGKMAEGSDVQADGFKDGNGNWSGSGSEWEVGKKFQVTDKLALAPAINLDVGDSYIGYRVQVKSFYTITDNWFTTLRWRGGIQKDEKPTAADKNYNQLNWELGYKGEGFTITGDYEYKFTNYEDYKGDHSNWLYNVVVAVPINKQWVPYTEIGYVPRYNSEHDNDEMEMRYRLGIKYNF</sequence>
<evidence type="ECO:0000256" key="1">
    <source>
        <dbReference type="ARBA" id="ARBA00022729"/>
    </source>
</evidence>
<feature type="chain" id="PRO_5042157300" evidence="2">
    <location>
        <begin position="22"/>
        <end position="234"/>
    </location>
</feature>
<dbReference type="Gene3D" id="2.40.160.40">
    <property type="entry name" value="monomeric porin ompg"/>
    <property type="match status" value="1"/>
</dbReference>
<keyword evidence="1 2" id="KW-0732">Signal</keyword>
<dbReference type="Pfam" id="PF06178">
    <property type="entry name" value="KdgM"/>
    <property type="match status" value="1"/>
</dbReference>
<evidence type="ECO:0000256" key="2">
    <source>
        <dbReference type="SAM" id="SignalP"/>
    </source>
</evidence>
<dbReference type="AlphaFoldDB" id="A0AAE9MIW0"/>
<evidence type="ECO:0000313" key="3">
    <source>
        <dbReference type="EMBL" id="USV58615.1"/>
    </source>
</evidence>
<evidence type="ECO:0000313" key="4">
    <source>
        <dbReference type="Proteomes" id="UP001056890"/>
    </source>
</evidence>
<dbReference type="PANTHER" id="PTHR38105">
    <property type="entry name" value="OUTER MEMBRANE PROTEIN-RELATED-RELATED"/>
    <property type="match status" value="1"/>
</dbReference>
<accession>A0AAE9MIW0</accession>
<dbReference type="Proteomes" id="UP001056890">
    <property type="component" value="Chromosome"/>
</dbReference>
<feature type="signal peptide" evidence="2">
    <location>
        <begin position="1"/>
        <end position="21"/>
    </location>
</feature>
<dbReference type="RefSeq" id="WP_081966170.1">
    <property type="nucleotide sequence ID" value="NZ_CAWMEL010000012.1"/>
</dbReference>
<proteinExistence type="predicted"/>